<reference evidence="1 2" key="1">
    <citation type="journal article" date="2019" name="Nat. Microbiol.">
        <title>Genomic variation and strain-specific functional adaptation in the human gut microbiome during early life.</title>
        <authorList>
            <person name="Vatanen T."/>
            <person name="Plichta D.R."/>
            <person name="Somani J."/>
            <person name="Munch P.C."/>
            <person name="Arthur T.D."/>
            <person name="Hall A.B."/>
            <person name="Rudolf S."/>
            <person name="Oakeley E.J."/>
            <person name="Ke X."/>
            <person name="Young R.A."/>
            <person name="Haiser H.J."/>
            <person name="Kolde R."/>
            <person name="Yassour M."/>
            <person name="Luopajarvi K."/>
            <person name="Siljander H."/>
            <person name="Virtanen S.M."/>
            <person name="Ilonen J."/>
            <person name="Uibo R."/>
            <person name="Tillmann V."/>
            <person name="Mokurov S."/>
            <person name="Dorshakova N."/>
            <person name="Porter J.A."/>
            <person name="McHardy A.C."/>
            <person name="Lahdesmaki H."/>
            <person name="Vlamakis H."/>
            <person name="Huttenhower C."/>
            <person name="Knip M."/>
            <person name="Xavier R.J."/>
        </authorList>
    </citation>
    <scope>NUCLEOTIDE SEQUENCE [LARGE SCALE GENOMIC DNA]</scope>
    <source>
        <strain evidence="1 2">RJX1052</strain>
    </source>
</reference>
<dbReference type="Gene3D" id="1.10.10.60">
    <property type="entry name" value="Homeodomain-like"/>
    <property type="match status" value="1"/>
</dbReference>
<comment type="caution">
    <text evidence="1">The sequence shown here is derived from an EMBL/GenBank/DDBJ whole genome shotgun (WGS) entry which is preliminary data.</text>
</comment>
<accession>A0AAX2R676</accession>
<organism evidence="1 2">
    <name type="scientific">Phocaeicola dorei</name>
    <dbReference type="NCBI Taxonomy" id="357276"/>
    <lineage>
        <taxon>Bacteria</taxon>
        <taxon>Pseudomonadati</taxon>
        <taxon>Bacteroidota</taxon>
        <taxon>Bacteroidia</taxon>
        <taxon>Bacteroidales</taxon>
        <taxon>Bacteroidaceae</taxon>
        <taxon>Phocaeicola</taxon>
    </lineage>
</organism>
<name>A0AAX2R676_9BACT</name>
<dbReference type="EMBL" id="SLTX01000001">
    <property type="protein sequence ID" value="TDB08530.1"/>
    <property type="molecule type" value="Genomic_DNA"/>
</dbReference>
<protein>
    <recommendedName>
        <fullName evidence="3">Homeodomain phBC6A51-type domain-containing protein</fullName>
    </recommendedName>
</protein>
<dbReference type="AlphaFoldDB" id="A0AAX2R676"/>
<evidence type="ECO:0008006" key="3">
    <source>
        <dbReference type="Google" id="ProtNLM"/>
    </source>
</evidence>
<dbReference type="Proteomes" id="UP000294834">
    <property type="component" value="Unassembled WGS sequence"/>
</dbReference>
<proteinExistence type="predicted"/>
<evidence type="ECO:0000313" key="1">
    <source>
        <dbReference type="EMBL" id="TDB08530.1"/>
    </source>
</evidence>
<evidence type="ECO:0000313" key="2">
    <source>
        <dbReference type="Proteomes" id="UP000294834"/>
    </source>
</evidence>
<sequence length="128" mass="15318">MYWREIKMAQKYRLNTRQKKAKFLKALDARMLNVTAACEAVEISRSIAYKWKANDPDFAEKWKEVEESFYDKLETTMFAKALTEHDNTMLIWLSKTKMKHRGYVEKVEQDLSINPFEKLMQELPDDEE</sequence>
<gene>
    <name evidence="1" type="ORF">E1J06_14700</name>
</gene>